<protein>
    <submittedName>
        <fullName evidence="2">Uncharacterized protein</fullName>
    </submittedName>
</protein>
<feature type="chain" id="PRO_5026197486" evidence="1">
    <location>
        <begin position="19"/>
        <end position="181"/>
    </location>
</feature>
<dbReference type="Proteomes" id="UP000799436">
    <property type="component" value="Unassembled WGS sequence"/>
</dbReference>
<gene>
    <name evidence="2" type="ORF">EJ03DRAFT_384097</name>
</gene>
<proteinExistence type="predicted"/>
<dbReference type="EMBL" id="ML995858">
    <property type="protein sequence ID" value="KAF2767272.1"/>
    <property type="molecule type" value="Genomic_DNA"/>
</dbReference>
<evidence type="ECO:0000313" key="2">
    <source>
        <dbReference type="EMBL" id="KAF2767272.1"/>
    </source>
</evidence>
<reference evidence="2" key="1">
    <citation type="journal article" date="2020" name="Stud. Mycol.">
        <title>101 Dothideomycetes genomes: a test case for predicting lifestyles and emergence of pathogens.</title>
        <authorList>
            <person name="Haridas S."/>
            <person name="Albert R."/>
            <person name="Binder M."/>
            <person name="Bloem J."/>
            <person name="Labutti K."/>
            <person name="Salamov A."/>
            <person name="Andreopoulos B."/>
            <person name="Baker S."/>
            <person name="Barry K."/>
            <person name="Bills G."/>
            <person name="Bluhm B."/>
            <person name="Cannon C."/>
            <person name="Castanera R."/>
            <person name="Culley D."/>
            <person name="Daum C."/>
            <person name="Ezra D."/>
            <person name="Gonzalez J."/>
            <person name="Henrissat B."/>
            <person name="Kuo A."/>
            <person name="Liang C."/>
            <person name="Lipzen A."/>
            <person name="Lutzoni F."/>
            <person name="Magnuson J."/>
            <person name="Mondo S."/>
            <person name="Nolan M."/>
            <person name="Ohm R."/>
            <person name="Pangilinan J."/>
            <person name="Park H.-J."/>
            <person name="Ramirez L."/>
            <person name="Alfaro M."/>
            <person name="Sun H."/>
            <person name="Tritt A."/>
            <person name="Yoshinaga Y."/>
            <person name="Zwiers L.-H."/>
            <person name="Turgeon B."/>
            <person name="Goodwin S."/>
            <person name="Spatafora J."/>
            <person name="Crous P."/>
            <person name="Grigoriev I."/>
        </authorList>
    </citation>
    <scope>NUCLEOTIDE SEQUENCE</scope>
    <source>
        <strain evidence="2">CBS 116005</strain>
    </source>
</reference>
<name>A0A6G1L3V4_9PEZI</name>
<feature type="signal peptide" evidence="1">
    <location>
        <begin position="1"/>
        <end position="18"/>
    </location>
</feature>
<sequence>MVSFKNVFIFTSVAIAAANPVQPYTRQHAKRSIYNNAMTAIGGALWDMKLEMIAYDGLGYPDSFMVALTALNQAIGVAIDAARGDPRPLNDADAKAIAHYTSLTTPGYVEKFGNSLYEKKKNFDASTKKTMREKMTTASDGFNDMCALFKKRMQGDLADEFDDGCLQVNLDFGGILENLQD</sequence>
<dbReference type="OrthoDB" id="10446890at2759"/>
<keyword evidence="3" id="KW-1185">Reference proteome</keyword>
<evidence type="ECO:0000313" key="3">
    <source>
        <dbReference type="Proteomes" id="UP000799436"/>
    </source>
</evidence>
<accession>A0A6G1L3V4</accession>
<evidence type="ECO:0000256" key="1">
    <source>
        <dbReference type="SAM" id="SignalP"/>
    </source>
</evidence>
<keyword evidence="1" id="KW-0732">Signal</keyword>
<dbReference type="AlphaFoldDB" id="A0A6G1L3V4"/>
<organism evidence="2 3">
    <name type="scientific">Teratosphaeria nubilosa</name>
    <dbReference type="NCBI Taxonomy" id="161662"/>
    <lineage>
        <taxon>Eukaryota</taxon>
        <taxon>Fungi</taxon>
        <taxon>Dikarya</taxon>
        <taxon>Ascomycota</taxon>
        <taxon>Pezizomycotina</taxon>
        <taxon>Dothideomycetes</taxon>
        <taxon>Dothideomycetidae</taxon>
        <taxon>Mycosphaerellales</taxon>
        <taxon>Teratosphaeriaceae</taxon>
        <taxon>Teratosphaeria</taxon>
    </lineage>
</organism>